<dbReference type="EMBL" id="JAERRC010000022">
    <property type="protein sequence ID" value="MBL0705661.1"/>
    <property type="molecule type" value="Genomic_DNA"/>
</dbReference>
<feature type="transmembrane region" description="Helical" evidence="1">
    <location>
        <begin position="53"/>
        <end position="74"/>
    </location>
</feature>
<feature type="transmembrane region" description="Helical" evidence="1">
    <location>
        <begin position="20"/>
        <end position="41"/>
    </location>
</feature>
<sequence length="154" mass="16334">MAARDGRARKDRPQSARAGAVPSIIVIGVLMYLANVAPGWWALPFLTSRTAEVMGAVNAAWIAGLVANAVYLLVGVRAVRALGEIIVIVFGIVATFRIWSVFPFDFGASSFDWALIVRILLVVAIVGSFIGIIAQLAAFVRAILPHPSGHALGQ</sequence>
<keyword evidence="1" id="KW-0472">Membrane</keyword>
<protein>
    <submittedName>
        <fullName evidence="2">Uncharacterized protein</fullName>
    </submittedName>
</protein>
<keyword evidence="1" id="KW-1133">Transmembrane helix</keyword>
<name>A0ABS1K1Y6_9MICC</name>
<gene>
    <name evidence="2" type="ORF">JJE72_09095</name>
</gene>
<keyword evidence="1" id="KW-0812">Transmembrane</keyword>
<evidence type="ECO:0000313" key="2">
    <source>
        <dbReference type="EMBL" id="MBL0705661.1"/>
    </source>
</evidence>
<dbReference type="Proteomes" id="UP000639051">
    <property type="component" value="Unassembled WGS sequence"/>
</dbReference>
<evidence type="ECO:0000256" key="1">
    <source>
        <dbReference type="SAM" id="Phobius"/>
    </source>
</evidence>
<organism evidence="2 3">
    <name type="scientific">Sinomonas cellulolyticus</name>
    <dbReference type="NCBI Taxonomy" id="2801916"/>
    <lineage>
        <taxon>Bacteria</taxon>
        <taxon>Bacillati</taxon>
        <taxon>Actinomycetota</taxon>
        <taxon>Actinomycetes</taxon>
        <taxon>Micrococcales</taxon>
        <taxon>Micrococcaceae</taxon>
        <taxon>Sinomonas</taxon>
    </lineage>
</organism>
<feature type="transmembrane region" description="Helical" evidence="1">
    <location>
        <begin position="119"/>
        <end position="144"/>
    </location>
</feature>
<reference evidence="2 3" key="1">
    <citation type="submission" date="2021-01" db="EMBL/GenBank/DDBJ databases">
        <title>Genome public.</title>
        <authorList>
            <person name="Liu C."/>
            <person name="Sun Q."/>
        </authorList>
    </citation>
    <scope>NUCLEOTIDE SEQUENCE [LARGE SCALE GENOMIC DNA]</scope>
    <source>
        <strain evidence="2 3">JC656</strain>
    </source>
</reference>
<evidence type="ECO:0000313" key="3">
    <source>
        <dbReference type="Proteomes" id="UP000639051"/>
    </source>
</evidence>
<dbReference type="RefSeq" id="WP_189693970.1">
    <property type="nucleotide sequence ID" value="NZ_BNCM01000007.1"/>
</dbReference>
<accession>A0ABS1K1Y6</accession>
<keyword evidence="3" id="KW-1185">Reference proteome</keyword>
<proteinExistence type="predicted"/>
<comment type="caution">
    <text evidence="2">The sequence shown here is derived from an EMBL/GenBank/DDBJ whole genome shotgun (WGS) entry which is preliminary data.</text>
</comment>
<feature type="transmembrane region" description="Helical" evidence="1">
    <location>
        <begin position="81"/>
        <end position="99"/>
    </location>
</feature>